<evidence type="ECO:0000313" key="3">
    <source>
        <dbReference type="Proteomes" id="UP000177331"/>
    </source>
</evidence>
<comment type="caution">
    <text evidence="2">The sequence shown here is derived from an EMBL/GenBank/DDBJ whole genome shotgun (WGS) entry which is preliminary data.</text>
</comment>
<evidence type="ECO:0000313" key="2">
    <source>
        <dbReference type="EMBL" id="OGL99676.1"/>
    </source>
</evidence>
<accession>A0A1F7WAR1</accession>
<dbReference type="Proteomes" id="UP000177331">
    <property type="component" value="Unassembled WGS sequence"/>
</dbReference>
<evidence type="ECO:0000256" key="1">
    <source>
        <dbReference type="SAM" id="Phobius"/>
    </source>
</evidence>
<feature type="transmembrane region" description="Helical" evidence="1">
    <location>
        <begin position="209"/>
        <end position="230"/>
    </location>
</feature>
<dbReference type="AlphaFoldDB" id="A0A1F7WAR1"/>
<feature type="transmembrane region" description="Helical" evidence="1">
    <location>
        <begin position="165"/>
        <end position="188"/>
    </location>
</feature>
<proteinExistence type="predicted"/>
<dbReference type="InterPro" id="IPR043993">
    <property type="entry name" value="T4SS_pilin"/>
</dbReference>
<name>A0A1F7WAR1_9BACT</name>
<dbReference type="Pfam" id="PF18895">
    <property type="entry name" value="T4SS_pilin"/>
    <property type="match status" value="1"/>
</dbReference>
<keyword evidence="1" id="KW-0812">Transmembrane</keyword>
<sequence length="659" mass="69558">MQRLKIILTILVFVIVPFVPMTVLAVTPASSTPAASSPPAPTEKACTSGCWCTSKEGAKKLPTSLGTDACSTACKKAGERMVACAFKIDQLPERSPYCFTKSICTKQNGIFDTKQAVDCIPGQNYCFPDPEKAEKVKLNVAIPNPINASKPLTITGNIGEYINAFFTYIVYTGMVIAIVMVMVGGLQYTLGASSKDGVSKGKKRITNGVTGFVLLLCVNLIASTVNPYLIKLKVPKFPMVKRIDLVTATSCETMEAEYILKAVDGTDIAADQKKCGTSATIVSKKDGGSVAGATSCDYTKCPEKGQGCLGTGENAKCLACAEVKPGAPGILPSEETCQKLKLPDSKKTIDGKEFSVLNYCSYTHDTDALFSSPAWTASKNAFLTITPVGWGLTALTAYLSDSGTAQKEDIERIVAGTCGSVSIDCSKINKCEDYDDKVSFTTAFTSAELDDMQEGTLVTGSISIHSVCKENPCAVTKGGKIGTNCDIEASNVLQTNCVSSAGQLQGAKNGCEGMSCSKGGNKCVTDPVGNPICAACGDLVDNNKLAKDGSVIVPTPALCNKYDTPFNRCIYTTEAEMTSFKDNKFGSCAEVAIDCSTIDSCDDYDGLDAKNAVESGEDLEDLNTLGNKTVLKTVCESNPCATQIKHACKYDGGSDCEDP</sequence>
<keyword evidence="1" id="KW-1133">Transmembrane helix</keyword>
<keyword evidence="1" id="KW-0472">Membrane</keyword>
<organism evidence="2 3">
    <name type="scientific">Candidatus Uhrbacteria bacterium RIFOXYB2_FULL_45_11</name>
    <dbReference type="NCBI Taxonomy" id="1802421"/>
    <lineage>
        <taxon>Bacteria</taxon>
        <taxon>Candidatus Uhriibacteriota</taxon>
    </lineage>
</organism>
<dbReference type="STRING" id="1802421.A2318_02515"/>
<dbReference type="EMBL" id="MGFD01000005">
    <property type="protein sequence ID" value="OGL99676.1"/>
    <property type="molecule type" value="Genomic_DNA"/>
</dbReference>
<protein>
    <submittedName>
        <fullName evidence="2">Uncharacterized protein</fullName>
    </submittedName>
</protein>
<gene>
    <name evidence="2" type="ORF">A2318_02515</name>
</gene>
<reference evidence="2 3" key="1">
    <citation type="journal article" date="2016" name="Nat. Commun.">
        <title>Thousands of microbial genomes shed light on interconnected biogeochemical processes in an aquifer system.</title>
        <authorList>
            <person name="Anantharaman K."/>
            <person name="Brown C.T."/>
            <person name="Hug L.A."/>
            <person name="Sharon I."/>
            <person name="Castelle C.J."/>
            <person name="Probst A.J."/>
            <person name="Thomas B.C."/>
            <person name="Singh A."/>
            <person name="Wilkins M.J."/>
            <person name="Karaoz U."/>
            <person name="Brodie E.L."/>
            <person name="Williams K.H."/>
            <person name="Hubbard S.S."/>
            <person name="Banfield J.F."/>
        </authorList>
    </citation>
    <scope>NUCLEOTIDE SEQUENCE [LARGE SCALE GENOMIC DNA]</scope>
</reference>